<dbReference type="GO" id="GO:0010181">
    <property type="term" value="F:FMN binding"/>
    <property type="evidence" value="ECO:0007669"/>
    <property type="project" value="TreeGrafter"/>
</dbReference>
<dbReference type="AlphaFoldDB" id="A0A0J1GLW3"/>
<organism evidence="3 4">
    <name type="scientific">Photobacterium aphoticum</name>
    <dbReference type="NCBI Taxonomy" id="754436"/>
    <lineage>
        <taxon>Bacteria</taxon>
        <taxon>Pseudomonadati</taxon>
        <taxon>Pseudomonadota</taxon>
        <taxon>Gammaproteobacteria</taxon>
        <taxon>Vibrionales</taxon>
        <taxon>Vibrionaceae</taxon>
        <taxon>Photobacterium</taxon>
    </lineage>
</organism>
<keyword evidence="4" id="KW-1185">Reference proteome</keyword>
<accession>A0A0J1GLW3</accession>
<reference evidence="3 4" key="1">
    <citation type="submission" date="2015-05" db="EMBL/GenBank/DDBJ databases">
        <title>Photobacterium galathea sp. nov.</title>
        <authorList>
            <person name="Machado H."/>
            <person name="Gram L."/>
        </authorList>
    </citation>
    <scope>NUCLEOTIDE SEQUENCE [LARGE SCALE GENOMIC DNA]</scope>
    <source>
        <strain evidence="3 4">DSM 25995</strain>
    </source>
</reference>
<proteinExistence type="predicted"/>
<dbReference type="PANTHER" id="PTHR47307:SF1">
    <property type="entry name" value="GLUTATHIONE-REGULATED POTASSIUM-EFFLUX SYSTEM ANCILLARY PROTEIN KEFG"/>
    <property type="match status" value="1"/>
</dbReference>
<dbReference type="EMBL" id="LDOV01000020">
    <property type="protein sequence ID" value="KLV00710.1"/>
    <property type="molecule type" value="Genomic_DNA"/>
</dbReference>
<dbReference type="GO" id="GO:0009055">
    <property type="term" value="F:electron transfer activity"/>
    <property type="evidence" value="ECO:0007669"/>
    <property type="project" value="TreeGrafter"/>
</dbReference>
<name>A0A0J1GLW3_9GAMM</name>
<protein>
    <submittedName>
        <fullName evidence="3">NAD(P)H dehydrogenase</fullName>
    </submittedName>
</protein>
<dbReference type="OrthoDB" id="9798454at2"/>
<dbReference type="RefSeq" id="WP_047874414.1">
    <property type="nucleotide sequence ID" value="NZ_BMYC01000010.1"/>
</dbReference>
<dbReference type="PANTHER" id="PTHR47307">
    <property type="entry name" value="GLUTATHIONE-REGULATED POTASSIUM-EFFLUX SYSTEM ANCILLARY PROTEIN KEFG"/>
    <property type="match status" value="1"/>
</dbReference>
<comment type="caution">
    <text evidence="3">The sequence shown here is derived from an EMBL/GenBank/DDBJ whole genome shotgun (WGS) entry which is preliminary data.</text>
</comment>
<dbReference type="InterPro" id="IPR046980">
    <property type="entry name" value="KefG/KefF"/>
</dbReference>
<feature type="domain" description="Flavodoxin-like fold" evidence="2">
    <location>
        <begin position="1"/>
        <end position="153"/>
    </location>
</feature>
<gene>
    <name evidence="3" type="ORF">ABT58_10760</name>
</gene>
<keyword evidence="1" id="KW-0560">Oxidoreductase</keyword>
<dbReference type="PATRIC" id="fig|754436.4.peg.2283"/>
<dbReference type="InterPro" id="IPR003680">
    <property type="entry name" value="Flavodoxin_fold"/>
</dbReference>
<dbReference type="SUPFAM" id="SSF52218">
    <property type="entry name" value="Flavoproteins"/>
    <property type="match status" value="1"/>
</dbReference>
<evidence type="ECO:0000313" key="3">
    <source>
        <dbReference type="EMBL" id="KLV00710.1"/>
    </source>
</evidence>
<dbReference type="InterPro" id="IPR029039">
    <property type="entry name" value="Flavoprotein-like_sf"/>
</dbReference>
<evidence type="ECO:0000256" key="1">
    <source>
        <dbReference type="ARBA" id="ARBA00023002"/>
    </source>
</evidence>
<evidence type="ECO:0000259" key="2">
    <source>
        <dbReference type="Pfam" id="PF02525"/>
    </source>
</evidence>
<dbReference type="Pfam" id="PF02525">
    <property type="entry name" value="Flavodoxin_2"/>
    <property type="match status" value="1"/>
</dbReference>
<dbReference type="Gene3D" id="3.40.50.360">
    <property type="match status" value="1"/>
</dbReference>
<sequence length="183" mass="20124">MNVLVINGHPDLSQSVANATILADLTAQTDWTIHSVAGFAGDIHAEQQRLLEADVVVVQFPLYWSTYPAVLKKWVDDVFTYGFAFGPEGSQLKDKPFLFSVTAGATAESYSTSGFNFLPFSHYQVAYEHPFRAAEVNVLDTHITFEMNATPEEGGDKDNTLALAHTHASRLIDAVNAYLETRA</sequence>
<evidence type="ECO:0000313" key="4">
    <source>
        <dbReference type="Proteomes" id="UP000036426"/>
    </source>
</evidence>
<dbReference type="GO" id="GO:0003955">
    <property type="term" value="F:NAD(P)H dehydrogenase (quinone) activity"/>
    <property type="evidence" value="ECO:0007669"/>
    <property type="project" value="TreeGrafter"/>
</dbReference>
<dbReference type="Proteomes" id="UP000036426">
    <property type="component" value="Unassembled WGS sequence"/>
</dbReference>